<gene>
    <name evidence="1" type="primary">Scn11a</name>
    <name evidence="1" type="ORF">SPIL2461_LOCUS20061</name>
</gene>
<evidence type="ECO:0000313" key="1">
    <source>
        <dbReference type="EMBL" id="CAE7708883.1"/>
    </source>
</evidence>
<accession>A0A812X1Y9</accession>
<comment type="caution">
    <text evidence="1">The sequence shown here is derived from an EMBL/GenBank/DDBJ whole genome shotgun (WGS) entry which is preliminary data.</text>
</comment>
<organism evidence="1 2">
    <name type="scientific">Symbiodinium pilosum</name>
    <name type="common">Dinoflagellate</name>
    <dbReference type="NCBI Taxonomy" id="2952"/>
    <lineage>
        <taxon>Eukaryota</taxon>
        <taxon>Sar</taxon>
        <taxon>Alveolata</taxon>
        <taxon>Dinophyceae</taxon>
        <taxon>Suessiales</taxon>
        <taxon>Symbiodiniaceae</taxon>
        <taxon>Symbiodinium</taxon>
    </lineage>
</organism>
<dbReference type="Proteomes" id="UP000649617">
    <property type="component" value="Unassembled WGS sequence"/>
</dbReference>
<name>A0A812X1Y9_SYMPI</name>
<proteinExistence type="predicted"/>
<dbReference type="EMBL" id="CAJNIZ010045046">
    <property type="protein sequence ID" value="CAE7708883.1"/>
    <property type="molecule type" value="Genomic_DNA"/>
</dbReference>
<evidence type="ECO:0000313" key="2">
    <source>
        <dbReference type="Proteomes" id="UP000649617"/>
    </source>
</evidence>
<keyword evidence="2" id="KW-1185">Reference proteome</keyword>
<reference evidence="1" key="1">
    <citation type="submission" date="2021-02" db="EMBL/GenBank/DDBJ databases">
        <authorList>
            <person name="Dougan E. K."/>
            <person name="Rhodes N."/>
            <person name="Thang M."/>
            <person name="Chan C."/>
        </authorList>
    </citation>
    <scope>NUCLEOTIDE SEQUENCE</scope>
</reference>
<protein>
    <submittedName>
        <fullName evidence="1">Scn11a protein</fullName>
    </submittedName>
</protein>
<dbReference type="AlphaFoldDB" id="A0A812X1Y9"/>
<sequence>MTIWAMLIVEMVDPYMKDMVGLGMFDDCELCQTATNSVMQANLLLFKTVIAGDSWGQIAVPVILRHPETSVIFVGSLLTLVFGVLNLGCC</sequence>
<dbReference type="OrthoDB" id="10423804at2759"/>